<proteinExistence type="predicted"/>
<accession>A0A3B0Z3G2</accession>
<sequence length="166" mass="18716">MREVSRRAKRMKRHHKRKKQPGLNLVSLMDIFTILVFFLLVSSSNVQQLHSSKEISLPTSISKTVPKETLVITVTARDILVQGRRVASTSDVIASKEPLIAALMDELNFEASKARFSTVEKKARNVTIIGDRKIPYEVLSKILSTCREADYTKISFAALQKTRSKS</sequence>
<gene>
    <name evidence="7" type="ORF">MNBD_GAMMA17-841</name>
</gene>
<keyword evidence="3 6" id="KW-0812">Transmembrane</keyword>
<name>A0A3B0Z3G2_9ZZZZ</name>
<organism evidence="7">
    <name type="scientific">hydrothermal vent metagenome</name>
    <dbReference type="NCBI Taxonomy" id="652676"/>
    <lineage>
        <taxon>unclassified sequences</taxon>
        <taxon>metagenomes</taxon>
        <taxon>ecological metagenomes</taxon>
    </lineage>
</organism>
<evidence type="ECO:0008006" key="8">
    <source>
        <dbReference type="Google" id="ProtNLM"/>
    </source>
</evidence>
<protein>
    <recommendedName>
        <fullName evidence="8">Biopolymer transporter ExbD</fullName>
    </recommendedName>
</protein>
<keyword evidence="2" id="KW-1003">Cell membrane</keyword>
<keyword evidence="5 6" id="KW-0472">Membrane</keyword>
<feature type="transmembrane region" description="Helical" evidence="6">
    <location>
        <begin position="21"/>
        <end position="41"/>
    </location>
</feature>
<dbReference type="Pfam" id="PF02472">
    <property type="entry name" value="ExbD"/>
    <property type="match status" value="1"/>
</dbReference>
<dbReference type="GO" id="GO:0005886">
    <property type="term" value="C:plasma membrane"/>
    <property type="evidence" value="ECO:0007669"/>
    <property type="project" value="UniProtKB-SubCell"/>
</dbReference>
<dbReference type="GO" id="GO:0022857">
    <property type="term" value="F:transmembrane transporter activity"/>
    <property type="evidence" value="ECO:0007669"/>
    <property type="project" value="InterPro"/>
</dbReference>
<evidence type="ECO:0000313" key="7">
    <source>
        <dbReference type="EMBL" id="VAW87768.1"/>
    </source>
</evidence>
<evidence type="ECO:0000256" key="3">
    <source>
        <dbReference type="ARBA" id="ARBA00022692"/>
    </source>
</evidence>
<keyword evidence="4 6" id="KW-1133">Transmembrane helix</keyword>
<dbReference type="InterPro" id="IPR003400">
    <property type="entry name" value="ExbD"/>
</dbReference>
<comment type="subcellular location">
    <subcellularLocation>
        <location evidence="1">Cell membrane</location>
        <topology evidence="1">Single-pass membrane protein</topology>
    </subcellularLocation>
</comment>
<reference evidence="7" key="1">
    <citation type="submission" date="2018-06" db="EMBL/GenBank/DDBJ databases">
        <authorList>
            <person name="Zhirakovskaya E."/>
        </authorList>
    </citation>
    <scope>NUCLEOTIDE SEQUENCE</scope>
</reference>
<dbReference type="AlphaFoldDB" id="A0A3B0Z3G2"/>
<dbReference type="EMBL" id="UOFQ01000076">
    <property type="protein sequence ID" value="VAW87768.1"/>
    <property type="molecule type" value="Genomic_DNA"/>
</dbReference>
<evidence type="ECO:0000256" key="6">
    <source>
        <dbReference type="SAM" id="Phobius"/>
    </source>
</evidence>
<evidence type="ECO:0000256" key="1">
    <source>
        <dbReference type="ARBA" id="ARBA00004162"/>
    </source>
</evidence>
<evidence type="ECO:0000256" key="5">
    <source>
        <dbReference type="ARBA" id="ARBA00023136"/>
    </source>
</evidence>
<evidence type="ECO:0000256" key="2">
    <source>
        <dbReference type="ARBA" id="ARBA00022475"/>
    </source>
</evidence>
<evidence type="ECO:0000256" key="4">
    <source>
        <dbReference type="ARBA" id="ARBA00022989"/>
    </source>
</evidence>